<evidence type="ECO:0000313" key="1">
    <source>
        <dbReference type="EMBL" id="KYG75521.1"/>
    </source>
</evidence>
<reference evidence="1 2" key="1">
    <citation type="submission" date="2016-01" db="EMBL/GenBank/DDBJ databases">
        <title>Genome sequencing of Roseivirga echinicomitans KMM 6058.</title>
        <authorList>
            <person name="Selvaratnam C."/>
            <person name="Thevarajoo S."/>
            <person name="Goh K.M."/>
            <person name="Ee R."/>
            <person name="Chan K.-G."/>
            <person name="Chong C.S."/>
        </authorList>
    </citation>
    <scope>NUCLEOTIDE SEQUENCE [LARGE SCALE GENOMIC DNA]</scope>
    <source>
        <strain evidence="1 2">KMM 6058</strain>
    </source>
</reference>
<gene>
    <name evidence="1" type="ORF">AWN68_07730</name>
</gene>
<name>A0A150X9X3_9BACT</name>
<dbReference type="Proteomes" id="UP000075615">
    <property type="component" value="Unassembled WGS sequence"/>
</dbReference>
<accession>A0A150X9X3</accession>
<dbReference type="EMBL" id="LRDB01000045">
    <property type="protein sequence ID" value="KYG75521.1"/>
    <property type="molecule type" value="Genomic_DNA"/>
</dbReference>
<proteinExistence type="predicted"/>
<dbReference type="AlphaFoldDB" id="A0A150X9X3"/>
<organism evidence="1 2">
    <name type="scientific">Roseivirga echinicomitans</name>
    <dbReference type="NCBI Taxonomy" id="296218"/>
    <lineage>
        <taxon>Bacteria</taxon>
        <taxon>Pseudomonadati</taxon>
        <taxon>Bacteroidota</taxon>
        <taxon>Cytophagia</taxon>
        <taxon>Cytophagales</taxon>
        <taxon>Roseivirgaceae</taxon>
        <taxon>Roseivirga</taxon>
    </lineage>
</organism>
<dbReference type="OrthoDB" id="9814425at2"/>
<sequence length="188" mass="21257">MGLSLHAQKLSFPFEPSAENPFGLPNPEANPAIKDFAPMIGLCNCVSQGRNADQTWAEPEAMTWRFKYVMNGMAVQDETLKTNGVHSGSIRQFNSDSLKWYVHYYTSNVAVATLPAWEGKSVAEKGKKVFYKEQKAPNGADGFFRLTFYDITDEGYKWIGEWVDKAESIIFPTWKIDCTKIKDLGLRK</sequence>
<comment type="caution">
    <text evidence="1">The sequence shown here is derived from an EMBL/GenBank/DDBJ whole genome shotgun (WGS) entry which is preliminary data.</text>
</comment>
<evidence type="ECO:0000313" key="2">
    <source>
        <dbReference type="Proteomes" id="UP000075615"/>
    </source>
</evidence>
<keyword evidence="2" id="KW-1185">Reference proteome</keyword>
<protein>
    <submittedName>
        <fullName evidence="1">Uncharacterized protein</fullName>
    </submittedName>
</protein>